<dbReference type="Proteomes" id="UP000257200">
    <property type="component" value="Unplaced"/>
</dbReference>
<dbReference type="InterPro" id="IPR001568">
    <property type="entry name" value="RNase_T2-like"/>
</dbReference>
<comment type="similarity">
    <text evidence="1 2">Belongs to the RNase T2 family.</text>
</comment>
<dbReference type="PANTHER" id="PTHR11240:SF85">
    <property type="entry name" value="RIBONUCLEASE T2"/>
    <property type="match status" value="1"/>
</dbReference>
<evidence type="ECO:0000313" key="3">
    <source>
        <dbReference type="Ensembl" id="ENSAPOP00000010540.1"/>
    </source>
</evidence>
<sequence>MFHSDVQELEAELTEHWPSLLKTKSSFQFWKEEWKKHGACAACVEGFNSPLRYFQTCLKLRHQFDIHRLLDDAGITPSCDRPYKVEEVHGVLAPHLGDKLEIQCVTDDKDQEVWFQVKIGLSRNLTVGCDHHGDAQGDFAAGSNPVSYPSPGHPCRPGIPFYYLPINHQQPLRPCD</sequence>
<protein>
    <submittedName>
        <fullName evidence="3">Ribonuclease T2, like</fullName>
    </submittedName>
</protein>
<dbReference type="SUPFAM" id="SSF55895">
    <property type="entry name" value="Ribonuclease Rh-like"/>
    <property type="match status" value="1"/>
</dbReference>
<dbReference type="GO" id="GO:0005576">
    <property type="term" value="C:extracellular region"/>
    <property type="evidence" value="ECO:0007669"/>
    <property type="project" value="TreeGrafter"/>
</dbReference>
<accession>A0A3Q1FVS1</accession>
<dbReference type="PANTHER" id="PTHR11240">
    <property type="entry name" value="RIBONUCLEASE T2"/>
    <property type="match status" value="1"/>
</dbReference>
<dbReference type="GeneTree" id="ENSGT00640000091563"/>
<dbReference type="STRING" id="80966.ENSAPOP00000010540"/>
<name>A0A3Q1FVS1_9TELE</name>
<dbReference type="AlphaFoldDB" id="A0A3Q1FVS1"/>
<dbReference type="InParanoid" id="A0A3Q1FVS1"/>
<dbReference type="GO" id="GO:0033897">
    <property type="term" value="F:ribonuclease T2 activity"/>
    <property type="evidence" value="ECO:0007669"/>
    <property type="project" value="InterPro"/>
</dbReference>
<proteinExistence type="inferred from homology"/>
<organism evidence="3 4">
    <name type="scientific">Acanthochromis polyacanthus</name>
    <name type="common">spiny chromis</name>
    <dbReference type="NCBI Taxonomy" id="80966"/>
    <lineage>
        <taxon>Eukaryota</taxon>
        <taxon>Metazoa</taxon>
        <taxon>Chordata</taxon>
        <taxon>Craniata</taxon>
        <taxon>Vertebrata</taxon>
        <taxon>Euteleostomi</taxon>
        <taxon>Actinopterygii</taxon>
        <taxon>Neopterygii</taxon>
        <taxon>Teleostei</taxon>
        <taxon>Neoteleostei</taxon>
        <taxon>Acanthomorphata</taxon>
        <taxon>Ovalentaria</taxon>
        <taxon>Pomacentridae</taxon>
        <taxon>Acanthochromis</taxon>
    </lineage>
</organism>
<reference evidence="3" key="1">
    <citation type="submission" date="2025-08" db="UniProtKB">
        <authorList>
            <consortium name="Ensembl"/>
        </authorList>
    </citation>
    <scope>IDENTIFICATION</scope>
</reference>
<evidence type="ECO:0000313" key="4">
    <source>
        <dbReference type="Proteomes" id="UP000257200"/>
    </source>
</evidence>
<dbReference type="Pfam" id="PF00445">
    <property type="entry name" value="Ribonuclease_T2"/>
    <property type="match status" value="1"/>
</dbReference>
<dbReference type="GO" id="GO:0003723">
    <property type="term" value="F:RNA binding"/>
    <property type="evidence" value="ECO:0007669"/>
    <property type="project" value="InterPro"/>
</dbReference>
<dbReference type="InterPro" id="IPR036430">
    <property type="entry name" value="RNase_T2-like_sf"/>
</dbReference>
<dbReference type="GO" id="GO:0006401">
    <property type="term" value="P:RNA catabolic process"/>
    <property type="evidence" value="ECO:0007669"/>
    <property type="project" value="TreeGrafter"/>
</dbReference>
<dbReference type="Ensembl" id="ENSAPOT00000031292.1">
    <property type="protein sequence ID" value="ENSAPOP00000010540.1"/>
    <property type="gene ID" value="ENSAPOG00000012996.1"/>
</dbReference>
<evidence type="ECO:0000256" key="1">
    <source>
        <dbReference type="ARBA" id="ARBA00007469"/>
    </source>
</evidence>
<dbReference type="Gene3D" id="3.90.730.10">
    <property type="entry name" value="Ribonuclease T2-like"/>
    <property type="match status" value="1"/>
</dbReference>
<keyword evidence="4" id="KW-1185">Reference proteome</keyword>
<reference evidence="3" key="2">
    <citation type="submission" date="2025-09" db="UniProtKB">
        <authorList>
            <consortium name="Ensembl"/>
        </authorList>
    </citation>
    <scope>IDENTIFICATION</scope>
</reference>
<evidence type="ECO:0000256" key="2">
    <source>
        <dbReference type="RuleBase" id="RU004328"/>
    </source>
</evidence>